<keyword evidence="3" id="KW-0503">Monooxygenase</keyword>
<dbReference type="Gene3D" id="1.10.630.10">
    <property type="entry name" value="Cytochrome P450"/>
    <property type="match status" value="1"/>
</dbReference>
<evidence type="ECO:0000256" key="4">
    <source>
        <dbReference type="SAM" id="MobiDB-lite"/>
    </source>
</evidence>
<dbReference type="PRINTS" id="PR00385">
    <property type="entry name" value="P450"/>
</dbReference>
<accession>A0A6A6KLG0</accession>
<dbReference type="InterPro" id="IPR001128">
    <property type="entry name" value="Cyt_P450"/>
</dbReference>
<dbReference type="InterPro" id="IPR017972">
    <property type="entry name" value="Cyt_P450_CS"/>
</dbReference>
<dbReference type="GO" id="GO:0004497">
    <property type="term" value="F:monooxygenase activity"/>
    <property type="evidence" value="ECO:0007669"/>
    <property type="project" value="UniProtKB-KW"/>
</dbReference>
<dbReference type="InterPro" id="IPR036396">
    <property type="entry name" value="Cyt_P450_sf"/>
</dbReference>
<dbReference type="GO" id="GO:0005506">
    <property type="term" value="F:iron ion binding"/>
    <property type="evidence" value="ECO:0007669"/>
    <property type="project" value="InterPro"/>
</dbReference>
<feature type="binding site" description="axial binding residue" evidence="2">
    <location>
        <position position="181"/>
    </location>
    <ligand>
        <name>heme</name>
        <dbReference type="ChEBI" id="CHEBI:30413"/>
    </ligand>
    <ligandPart>
        <name>Fe</name>
        <dbReference type="ChEBI" id="CHEBI:18248"/>
    </ligandPart>
</feature>
<dbReference type="PRINTS" id="PR00463">
    <property type="entry name" value="EP450I"/>
</dbReference>
<dbReference type="InterPro" id="IPR002401">
    <property type="entry name" value="Cyt_P450_E_grp-I"/>
</dbReference>
<evidence type="ECO:0000256" key="2">
    <source>
        <dbReference type="PIRSR" id="PIRSR602401-1"/>
    </source>
</evidence>
<dbReference type="AlphaFoldDB" id="A0A6A6KLG0"/>
<name>A0A6A6KLG0_HEVBR</name>
<keyword evidence="3" id="KW-0560">Oxidoreductase</keyword>
<keyword evidence="2 3" id="KW-0479">Metal-binding</keyword>
<dbReference type="FunFam" id="1.10.630.10:FF:000163">
    <property type="entry name" value="Geraniol 8-hydroxylase"/>
    <property type="match status" value="1"/>
</dbReference>
<dbReference type="GO" id="GO:0020037">
    <property type="term" value="F:heme binding"/>
    <property type="evidence" value="ECO:0007669"/>
    <property type="project" value="InterPro"/>
</dbReference>
<proteinExistence type="inferred from homology"/>
<feature type="compositionally biased region" description="Polar residues" evidence="4">
    <location>
        <begin position="588"/>
        <end position="607"/>
    </location>
</feature>
<dbReference type="InterPro" id="IPR004252">
    <property type="entry name" value="Probable_transposase_24"/>
</dbReference>
<keyword evidence="6" id="KW-1185">Reference proteome</keyword>
<comment type="cofactor">
    <cofactor evidence="2">
        <name>heme</name>
        <dbReference type="ChEBI" id="CHEBI:30413"/>
    </cofactor>
</comment>
<feature type="region of interest" description="Disordered" evidence="4">
    <location>
        <begin position="526"/>
        <end position="553"/>
    </location>
</feature>
<dbReference type="EMBL" id="JAAGAX010000016">
    <property type="protein sequence ID" value="KAF2289790.1"/>
    <property type="molecule type" value="Genomic_DNA"/>
</dbReference>
<dbReference type="GO" id="GO:0016705">
    <property type="term" value="F:oxidoreductase activity, acting on paired donors, with incorporation or reduction of molecular oxygen"/>
    <property type="evidence" value="ECO:0007669"/>
    <property type="project" value="InterPro"/>
</dbReference>
<dbReference type="PROSITE" id="PS00086">
    <property type="entry name" value="CYTOCHROME_P450"/>
    <property type="match status" value="1"/>
</dbReference>
<dbReference type="PANTHER" id="PTHR47950">
    <property type="entry name" value="CYTOCHROME P450, FAMILY 76, SUBFAMILY C, POLYPEPTIDE 5-RELATED"/>
    <property type="match status" value="1"/>
</dbReference>
<keyword evidence="2 3" id="KW-0408">Iron</keyword>
<comment type="caution">
    <text evidence="5">The sequence shown here is derived from an EMBL/GenBank/DDBJ whole genome shotgun (WGS) entry which is preliminary data.</text>
</comment>
<evidence type="ECO:0000313" key="5">
    <source>
        <dbReference type="EMBL" id="KAF2289790.1"/>
    </source>
</evidence>
<feature type="compositionally biased region" description="Low complexity" evidence="4">
    <location>
        <begin position="526"/>
        <end position="543"/>
    </location>
</feature>
<reference evidence="5 6" key="1">
    <citation type="journal article" date="2020" name="Mol. Plant">
        <title>The Chromosome-Based Rubber Tree Genome Provides New Insights into Spurge Genome Evolution and Rubber Biosynthesis.</title>
        <authorList>
            <person name="Liu J."/>
            <person name="Shi C."/>
            <person name="Shi C.C."/>
            <person name="Li W."/>
            <person name="Zhang Q.J."/>
            <person name="Zhang Y."/>
            <person name="Li K."/>
            <person name="Lu H.F."/>
            <person name="Shi C."/>
            <person name="Zhu S.T."/>
            <person name="Xiao Z.Y."/>
            <person name="Nan H."/>
            <person name="Yue Y."/>
            <person name="Zhu X.G."/>
            <person name="Wu Y."/>
            <person name="Hong X.N."/>
            <person name="Fan G.Y."/>
            <person name="Tong Y."/>
            <person name="Zhang D."/>
            <person name="Mao C.L."/>
            <person name="Liu Y.L."/>
            <person name="Hao S.J."/>
            <person name="Liu W.Q."/>
            <person name="Lv M.Q."/>
            <person name="Zhang H.B."/>
            <person name="Liu Y."/>
            <person name="Hu-Tang G.R."/>
            <person name="Wang J.P."/>
            <person name="Wang J.H."/>
            <person name="Sun Y.H."/>
            <person name="Ni S.B."/>
            <person name="Chen W.B."/>
            <person name="Zhang X.C."/>
            <person name="Jiao Y.N."/>
            <person name="Eichler E.E."/>
            <person name="Li G.H."/>
            <person name="Liu X."/>
            <person name="Gao L.Z."/>
        </authorList>
    </citation>
    <scope>NUCLEOTIDE SEQUENCE [LARGE SCALE GENOMIC DNA]</scope>
    <source>
        <strain evidence="6">cv. GT1</strain>
        <tissue evidence="5">Leaf</tissue>
    </source>
</reference>
<dbReference type="PANTHER" id="PTHR47950:SF14">
    <property type="entry name" value="CYTOCHROME P450 76A2-LIKE ISOFORM X1"/>
    <property type="match status" value="1"/>
</dbReference>
<dbReference type="SUPFAM" id="SSF48264">
    <property type="entry name" value="Cytochrome P450"/>
    <property type="match status" value="1"/>
</dbReference>
<comment type="similarity">
    <text evidence="1 3">Belongs to the cytochrome P450 family.</text>
</comment>
<feature type="region of interest" description="Disordered" evidence="4">
    <location>
        <begin position="586"/>
        <end position="607"/>
    </location>
</feature>
<evidence type="ECO:0008006" key="7">
    <source>
        <dbReference type="Google" id="ProtNLM"/>
    </source>
</evidence>
<feature type="region of interest" description="Disordered" evidence="4">
    <location>
        <begin position="233"/>
        <end position="321"/>
    </location>
</feature>
<protein>
    <recommendedName>
        <fullName evidence="7">Cytochrome P450</fullName>
    </recommendedName>
</protein>
<organism evidence="5 6">
    <name type="scientific">Hevea brasiliensis</name>
    <name type="common">Para rubber tree</name>
    <name type="synonym">Siphonia brasiliensis</name>
    <dbReference type="NCBI Taxonomy" id="3981"/>
    <lineage>
        <taxon>Eukaryota</taxon>
        <taxon>Viridiplantae</taxon>
        <taxon>Streptophyta</taxon>
        <taxon>Embryophyta</taxon>
        <taxon>Tracheophyta</taxon>
        <taxon>Spermatophyta</taxon>
        <taxon>Magnoliopsida</taxon>
        <taxon>eudicotyledons</taxon>
        <taxon>Gunneridae</taxon>
        <taxon>Pentapetalae</taxon>
        <taxon>rosids</taxon>
        <taxon>fabids</taxon>
        <taxon>Malpighiales</taxon>
        <taxon>Euphorbiaceae</taxon>
        <taxon>Crotonoideae</taxon>
        <taxon>Micrandreae</taxon>
        <taxon>Hevea</taxon>
    </lineage>
</organism>
<evidence type="ECO:0000256" key="3">
    <source>
        <dbReference type="RuleBase" id="RU000461"/>
    </source>
</evidence>
<gene>
    <name evidence="5" type="ORF">GH714_038633</name>
</gene>
<evidence type="ECO:0000313" key="6">
    <source>
        <dbReference type="Proteomes" id="UP000467840"/>
    </source>
</evidence>
<dbReference type="Pfam" id="PF00067">
    <property type="entry name" value="p450"/>
    <property type="match status" value="1"/>
</dbReference>
<dbReference type="Pfam" id="PF03004">
    <property type="entry name" value="Transposase_24"/>
    <property type="match status" value="1"/>
</dbReference>
<dbReference type="Proteomes" id="UP000467840">
    <property type="component" value="Chromosome 8"/>
</dbReference>
<keyword evidence="2 3" id="KW-0349">Heme</keyword>
<feature type="compositionally biased region" description="Polar residues" evidence="4">
    <location>
        <begin position="544"/>
        <end position="553"/>
    </location>
</feature>
<sequence length="607" mass="68578">MVGDKRKDFLDVLLEFEGNGKDEPDKISERNVNIFILEMFMAGTETTSSTIEYALTELICNPESMTKAKAELASVIGANRNVEESDIDNLPFLQAVIKETLRLHPPIPFLIPRRAIQDTKFMGYHIPKNTQVLVNAWAIGRDPDVWDNPLRFNPERFIVSKVDYKGQNYEFIPFGAGRRMCAGVSLGHRVLHLVLGTILHQFDWELESNINPADLDMRDRLGITMRKLEPLRAVPTKMPRRISSSRGRGRGRQDTMSQPMQSLRDEQNEDQSIGHEPLQLPVDTQVSPTPLQLGGQVAASSSSSVRTRGPNLGQPTPVNPTNRQMIRLRGLVFLDISVSRSITNDIKMHFTAPWKTWAEIPIKIKDELFGKFQGRYMWDETEEQNVRLAWDKLGKDRFRDILNRARNEMLVKHKKSDIAYLHNLGPNWMKAEVWNELVAYWSSPEWRKKSQSAKINRMTVKDGSITKHACGSIKIEIHEDRLEDYASAIVEKYGSNSESPPIFDMDKWIEVSGGFNKGRVYGFGSSAKSQTSGSSTSQSCTSAYPGSSSQPAMTQEEIQQLIDEKASQMRAEMMAEILDQVRKELKTTGGTQFATSSHPTTSDSTNP</sequence>
<evidence type="ECO:0000256" key="1">
    <source>
        <dbReference type="ARBA" id="ARBA00010617"/>
    </source>
</evidence>